<dbReference type="SUPFAM" id="SSF53271">
    <property type="entry name" value="PRTase-like"/>
    <property type="match status" value="1"/>
</dbReference>
<dbReference type="eggNOG" id="COG1040">
    <property type="taxonomic scope" value="Bacteria"/>
</dbReference>
<dbReference type="InterPro" id="IPR028944">
    <property type="entry name" value="PRTase_ComF-like"/>
</dbReference>
<name>A0A1H1NXX2_9CELL</name>
<reference evidence="1 2" key="1">
    <citation type="submission" date="2016-10" db="EMBL/GenBank/DDBJ databases">
        <authorList>
            <person name="de Groot N.N."/>
        </authorList>
    </citation>
    <scope>NUCLEOTIDE SEQUENCE [LARGE SCALE GENOMIC DNA]</scope>
    <source>
        <strain evidence="1 2">DSM 22126</strain>
    </source>
</reference>
<dbReference type="InterPro" id="IPR029057">
    <property type="entry name" value="PRTase-like"/>
</dbReference>
<evidence type="ECO:0000313" key="1">
    <source>
        <dbReference type="EMBL" id="SDS03831.1"/>
    </source>
</evidence>
<sequence>MTSGFLTLATVRPDAAGRPVVRARHRVVDLAAYSRFKYGDGLVAVELASALASLAARVPRLLSDPRGFLVAVPGYDVAPPAAASLLAPFLGELGASHPYPSPPRAAVRVRRRRASPSDFAAMSHAQRGLALRATDLEVVDDVRGRTVVVLDDVRVTGTHERAMTDALRSAGAGRIIHLYVLSTGGDDPTIEARINAVAVRTVADMAALARMAGYVPNARVLRALMTASAAEVEDFCASVPESVRRWVEETVRTDTLGAAPANRAGAERVLDVLRGAWAAGA</sequence>
<dbReference type="STRING" id="545619.SAMN04489860_0651"/>
<evidence type="ECO:0000313" key="2">
    <source>
        <dbReference type="Proteomes" id="UP000185663"/>
    </source>
</evidence>
<dbReference type="Proteomes" id="UP000185663">
    <property type="component" value="Chromosome I"/>
</dbReference>
<dbReference type="EMBL" id="LT629776">
    <property type="protein sequence ID" value="SDS03831.1"/>
    <property type="molecule type" value="Genomic_DNA"/>
</dbReference>
<dbReference type="RefSeq" id="WP_172828994.1">
    <property type="nucleotide sequence ID" value="NZ_LT629776.1"/>
</dbReference>
<gene>
    <name evidence="1" type="ORF">SAMN04489860_0651</name>
</gene>
<dbReference type="Pfam" id="PF15610">
    <property type="entry name" value="PRTase_3"/>
    <property type="match status" value="1"/>
</dbReference>
<protein>
    <submittedName>
        <fullName evidence="1">PRTase ComF-like</fullName>
    </submittedName>
</protein>
<dbReference type="AlphaFoldDB" id="A0A1H1NXX2"/>
<organism evidence="1 2">
    <name type="scientific">Paraoerskovia marina</name>
    <dbReference type="NCBI Taxonomy" id="545619"/>
    <lineage>
        <taxon>Bacteria</taxon>
        <taxon>Bacillati</taxon>
        <taxon>Actinomycetota</taxon>
        <taxon>Actinomycetes</taxon>
        <taxon>Micrococcales</taxon>
        <taxon>Cellulomonadaceae</taxon>
        <taxon>Paraoerskovia</taxon>
    </lineage>
</organism>
<keyword evidence="2" id="KW-1185">Reference proteome</keyword>
<accession>A0A1H1NXX2</accession>
<dbReference type="Gene3D" id="3.40.50.2020">
    <property type="match status" value="1"/>
</dbReference>
<proteinExistence type="predicted"/>